<dbReference type="SUPFAM" id="SSF48726">
    <property type="entry name" value="Immunoglobulin"/>
    <property type="match status" value="2"/>
</dbReference>
<comment type="caution">
    <text evidence="3">The sequence shown here is derived from an EMBL/GenBank/DDBJ whole genome shotgun (WGS) entry which is preliminary data.</text>
</comment>
<reference evidence="3 4" key="1">
    <citation type="submission" date="2021-06" db="EMBL/GenBank/DDBJ databases">
        <authorList>
            <person name="Palmer J.M."/>
        </authorList>
    </citation>
    <scope>NUCLEOTIDE SEQUENCE [LARGE SCALE GENOMIC DNA]</scope>
    <source>
        <strain evidence="3 4">XC_2019</strain>
        <tissue evidence="3">Muscle</tissue>
    </source>
</reference>
<accession>A0ABV0S0B2</accession>
<dbReference type="PANTHER" id="PTHR10075">
    <property type="entry name" value="BASIGIN RELATED"/>
    <property type="match status" value="1"/>
</dbReference>
<sequence>VPQPEIVWYKDALPIDPVKMPRYRVLMGGSLQVNGLLPDDTGMFQCFARNSAGEVQTNTYLAVTSERVLASGSVQLPRFTLLESGSLLISPSHISDVGTYTCMASNSRGIDEASADLI</sequence>
<keyword evidence="4" id="KW-1185">Reference proteome</keyword>
<dbReference type="PANTHER" id="PTHR10075:SF100">
    <property type="entry name" value="FASCICLIN-2"/>
    <property type="match status" value="1"/>
</dbReference>
<dbReference type="InterPro" id="IPR007110">
    <property type="entry name" value="Ig-like_dom"/>
</dbReference>
<protein>
    <recommendedName>
        <fullName evidence="2">Ig-like domain-containing protein</fullName>
    </recommendedName>
</protein>
<feature type="domain" description="Ig-like" evidence="2">
    <location>
        <begin position="1"/>
        <end position="118"/>
    </location>
</feature>
<gene>
    <name evidence="3" type="ORF">XENOCAPTIV_010707</name>
</gene>
<feature type="non-terminal residue" evidence="3">
    <location>
        <position position="118"/>
    </location>
</feature>
<dbReference type="Gene3D" id="2.60.40.10">
    <property type="entry name" value="Immunoglobulins"/>
    <property type="match status" value="2"/>
</dbReference>
<dbReference type="EMBL" id="JAHRIN010061143">
    <property type="protein sequence ID" value="MEQ2213173.1"/>
    <property type="molecule type" value="Genomic_DNA"/>
</dbReference>
<proteinExistence type="predicted"/>
<dbReference type="PROSITE" id="PS50835">
    <property type="entry name" value="IG_LIKE"/>
    <property type="match status" value="1"/>
</dbReference>
<dbReference type="InterPro" id="IPR013098">
    <property type="entry name" value="Ig_I-set"/>
</dbReference>
<keyword evidence="1" id="KW-0393">Immunoglobulin domain</keyword>
<feature type="non-terminal residue" evidence="3">
    <location>
        <position position="1"/>
    </location>
</feature>
<evidence type="ECO:0000259" key="2">
    <source>
        <dbReference type="PROSITE" id="PS50835"/>
    </source>
</evidence>
<dbReference type="Proteomes" id="UP001434883">
    <property type="component" value="Unassembled WGS sequence"/>
</dbReference>
<organism evidence="3 4">
    <name type="scientific">Xenoophorus captivus</name>
    <dbReference type="NCBI Taxonomy" id="1517983"/>
    <lineage>
        <taxon>Eukaryota</taxon>
        <taxon>Metazoa</taxon>
        <taxon>Chordata</taxon>
        <taxon>Craniata</taxon>
        <taxon>Vertebrata</taxon>
        <taxon>Euteleostomi</taxon>
        <taxon>Actinopterygii</taxon>
        <taxon>Neopterygii</taxon>
        <taxon>Teleostei</taxon>
        <taxon>Neoteleostei</taxon>
        <taxon>Acanthomorphata</taxon>
        <taxon>Ovalentaria</taxon>
        <taxon>Atherinomorphae</taxon>
        <taxon>Cyprinodontiformes</taxon>
        <taxon>Goodeidae</taxon>
        <taxon>Xenoophorus</taxon>
    </lineage>
</organism>
<evidence type="ECO:0000313" key="4">
    <source>
        <dbReference type="Proteomes" id="UP001434883"/>
    </source>
</evidence>
<dbReference type="Pfam" id="PF07679">
    <property type="entry name" value="I-set"/>
    <property type="match status" value="1"/>
</dbReference>
<evidence type="ECO:0000256" key="1">
    <source>
        <dbReference type="ARBA" id="ARBA00023319"/>
    </source>
</evidence>
<evidence type="ECO:0000313" key="3">
    <source>
        <dbReference type="EMBL" id="MEQ2213173.1"/>
    </source>
</evidence>
<name>A0ABV0S0B2_9TELE</name>
<dbReference type="InterPro" id="IPR036179">
    <property type="entry name" value="Ig-like_dom_sf"/>
</dbReference>
<dbReference type="InterPro" id="IPR013783">
    <property type="entry name" value="Ig-like_fold"/>
</dbReference>